<keyword evidence="8" id="KW-1015">Disulfide bond</keyword>
<dbReference type="PRINTS" id="PR01695">
    <property type="entry name" value="IGHEPTARCPTR"/>
</dbReference>
<evidence type="ECO:0000256" key="5">
    <source>
        <dbReference type="ARBA" id="ARBA00022729"/>
    </source>
</evidence>
<feature type="domain" description="Ig-like" evidence="15">
    <location>
        <begin position="298"/>
        <end position="405"/>
    </location>
</feature>
<dbReference type="InterPro" id="IPR017981">
    <property type="entry name" value="GPCR_2-like_7TM"/>
</dbReference>
<sequence>MYGACDQISENSCGCVNAIPPDGDFCQPRDQLNLTACLVETTTPSTSTAWTSQSFKTTGDNSMTSVNTTETTNSSTPPIISPTTGVSTLIYTTTEDPTTASSTVTLTTRDDTTTMMSTVSPTIMETTTAVSTVISTTTEEPTTLVSTVIHTTNEQPTTPVSTVVSTPTEETTARSTVTPSTTKTQTSSVTMDFPIRTETTTKAVSKAIDIEVSVTFDMEFKDAFNDKSSAEYKSLEDKISTELNKQYETITGFVRVIVTGFRRGSVIADFVISTAEGSATQITQANKNLTNTLKSIAPVLKSTALYKSSRNITYITYTPPILTGKTMELQCGPPDGDLLAIVGNIKSAQWKADGIKILSGTRQTFTIVSNTSVLTVNNLINKDAGLYECILSGTNSDFYQNITVKRDDIKAAPLLEMTPKLSVECKTSTKVSLDCCVQSNYVASLVNPPTEVQILEPTTSNEKYCVKYEYTIPSCSSNPQPITFKCKVDGYNGYEKTTTLNFFTGAPTCTSNIYGQGQEGATSTIVCPGGTKTAQCKAGSWIVITDNCILPVIKDLLTESADLVPEKVETFSNDLKKTVKDNKTEIAKSSKSVSTIVDIVKTIANVSTFVTTEIITNVLQTIDVLTDDSVKQSWETLNKDRNDNAASRLLGSLETLSQALSGTADVSTERIHLIRTNATEFKPSNSTVSIEIQDSDGVFNNNTFMTIIILNTFNNVMPARNSSFDLNLFNGTSNETTSANNANLAINAAVVLVQVNQTVPSVNFKFIALNENLTKETQCVFWNFTLLENFGAWDDEGCKFVSRENDTVICNCSHLTSFSVLMSTDISLFVNKPPGSGSGSGGSSPGGSGGGQGATITAAGFILDIITYIGVAISLASLVICLIIEGYVWRAVTKNTTALMRHISIVNTALSLLIADICFIIAASYSQKAINNTDGDFKGLIGQCTAVTFFMHFFYLALFFWMLVSGLLLFYRTVMVFSHMSKSIMIAIGFVVGYGCPLIIAVTTVAATAPSQTYIRKNYICWLNWTESKALLSLVIPALVIVVINIIVVIVVLCKMMRRSSGNTVQPDEKNSFVVIIRCLAILTPLFGLTWALGIGTMVSPKDLGIHIAFAFFNSLQGFFILVFGTLFDSKIRALLSSRMPSTNSNSTGSTSAGTSSFGGLVSRLRGRNVYQVSQPRNSGNTNSSSESYSMI</sequence>
<dbReference type="SUPFAM" id="SSF48726">
    <property type="entry name" value="Immunoglobulin"/>
    <property type="match status" value="1"/>
</dbReference>
<feature type="domain" description="GAIN-B" evidence="13">
    <location>
        <begin position="669"/>
        <end position="828"/>
    </location>
</feature>
<evidence type="ECO:0000256" key="4">
    <source>
        <dbReference type="ARBA" id="ARBA00022692"/>
    </source>
</evidence>
<dbReference type="InterPro" id="IPR051587">
    <property type="entry name" value="Adhesion_GPCR"/>
</dbReference>
<proteinExistence type="inferred from homology"/>
<evidence type="ECO:0000259" key="13">
    <source>
        <dbReference type="PROSITE" id="PS50221"/>
    </source>
</evidence>
<dbReference type="InterPro" id="IPR036364">
    <property type="entry name" value="SEA_dom_sf"/>
</dbReference>
<dbReference type="GO" id="GO:0004930">
    <property type="term" value="F:G protein-coupled receptor activity"/>
    <property type="evidence" value="ECO:0007669"/>
    <property type="project" value="InterPro"/>
</dbReference>
<evidence type="ECO:0000256" key="11">
    <source>
        <dbReference type="SAM" id="Phobius"/>
    </source>
</evidence>
<feature type="transmembrane region" description="Helical" evidence="11">
    <location>
        <begin position="865"/>
        <end position="884"/>
    </location>
</feature>
<reference evidence="16" key="1">
    <citation type="journal article" name="BMC Genomics">
        <title>Long-read sequencing and de novo genome assembly of marine medaka (Oryzias melastigma).</title>
        <authorList>
            <person name="Liang P."/>
            <person name="Saqib H.S.A."/>
            <person name="Ni X."/>
            <person name="Shen Y."/>
        </authorList>
    </citation>
    <scope>NUCLEOTIDE SEQUENCE</scope>
    <source>
        <strain evidence="16">Bigg-433</strain>
    </source>
</reference>
<feature type="transmembrane region" description="Helical" evidence="11">
    <location>
        <begin position="1106"/>
        <end position="1128"/>
    </location>
</feature>
<evidence type="ECO:0000256" key="2">
    <source>
        <dbReference type="ARBA" id="ARBA00007343"/>
    </source>
</evidence>
<feature type="transmembrane region" description="Helical" evidence="11">
    <location>
        <begin position="946"/>
        <end position="971"/>
    </location>
</feature>
<evidence type="ECO:0000256" key="6">
    <source>
        <dbReference type="ARBA" id="ARBA00022989"/>
    </source>
</evidence>
<dbReference type="SUPFAM" id="SSF81321">
    <property type="entry name" value="Family A G protein-coupled receptor-like"/>
    <property type="match status" value="1"/>
</dbReference>
<feature type="domain" description="SEA" evidence="12">
    <location>
        <begin position="204"/>
        <end position="320"/>
    </location>
</feature>
<gene>
    <name evidence="16" type="ORF">FQA47_005073</name>
</gene>
<dbReference type="InterPro" id="IPR000832">
    <property type="entry name" value="GPCR_2_secretin-like"/>
</dbReference>
<dbReference type="GO" id="GO:0005886">
    <property type="term" value="C:plasma membrane"/>
    <property type="evidence" value="ECO:0007669"/>
    <property type="project" value="UniProtKB-SubCell"/>
</dbReference>
<dbReference type="SMART" id="SM00303">
    <property type="entry name" value="GPS"/>
    <property type="match status" value="1"/>
</dbReference>
<feature type="transmembrane region" description="Helical" evidence="11">
    <location>
        <begin position="905"/>
        <end position="926"/>
    </location>
</feature>
<protein>
    <submittedName>
        <fullName evidence="16">Adhesion G protein-coupled receptor F5</fullName>
    </submittedName>
</protein>
<evidence type="ECO:0000259" key="15">
    <source>
        <dbReference type="PROSITE" id="PS50835"/>
    </source>
</evidence>
<dbReference type="Pfam" id="PF00002">
    <property type="entry name" value="7tm_2"/>
    <property type="match status" value="1"/>
</dbReference>
<dbReference type="PANTHER" id="PTHR45813:SF4">
    <property type="entry name" value="ADHESION G PROTEIN-COUPLED RECEPTOR F5"/>
    <property type="match status" value="1"/>
</dbReference>
<dbReference type="Gene3D" id="3.30.70.960">
    <property type="entry name" value="SEA domain"/>
    <property type="match status" value="1"/>
</dbReference>
<dbReference type="InterPro" id="IPR036179">
    <property type="entry name" value="Ig-like_dom_sf"/>
</dbReference>
<keyword evidence="6 11" id="KW-1133">Transmembrane helix</keyword>
<feature type="transmembrane region" description="Helical" evidence="11">
    <location>
        <begin position="983"/>
        <end position="1010"/>
    </location>
</feature>
<dbReference type="InterPro" id="IPR000082">
    <property type="entry name" value="SEA_dom"/>
</dbReference>
<dbReference type="CDD" id="cd00096">
    <property type="entry name" value="Ig"/>
    <property type="match status" value="1"/>
</dbReference>
<keyword evidence="5" id="KW-0732">Signal</keyword>
<keyword evidence="4 11" id="KW-0812">Transmembrane</keyword>
<evidence type="ECO:0000259" key="12">
    <source>
        <dbReference type="PROSITE" id="PS50024"/>
    </source>
</evidence>
<keyword evidence="9" id="KW-0325">Glycoprotein</keyword>
<dbReference type="Gene3D" id="2.60.40.10">
    <property type="entry name" value="Immunoglobulins"/>
    <property type="match status" value="1"/>
</dbReference>
<comment type="similarity">
    <text evidence="2">Belongs to the G-protein coupled receptor 2 family. Adhesion G-protein coupled receptor (ADGR) subfamily.</text>
</comment>
<feature type="compositionally biased region" description="Low complexity" evidence="10">
    <location>
        <begin position="61"/>
        <end position="77"/>
    </location>
</feature>
<evidence type="ECO:0000259" key="14">
    <source>
        <dbReference type="PROSITE" id="PS50261"/>
    </source>
</evidence>
<evidence type="ECO:0000256" key="10">
    <source>
        <dbReference type="SAM" id="MobiDB-lite"/>
    </source>
</evidence>
<feature type="region of interest" description="Disordered" evidence="10">
    <location>
        <begin position="58"/>
        <end position="77"/>
    </location>
</feature>
<organism evidence="16 17">
    <name type="scientific">Oryzias melastigma</name>
    <name type="common">Marine medaka</name>
    <dbReference type="NCBI Taxonomy" id="30732"/>
    <lineage>
        <taxon>Eukaryota</taxon>
        <taxon>Metazoa</taxon>
        <taxon>Chordata</taxon>
        <taxon>Craniata</taxon>
        <taxon>Vertebrata</taxon>
        <taxon>Euteleostomi</taxon>
        <taxon>Actinopterygii</taxon>
        <taxon>Neopterygii</taxon>
        <taxon>Teleostei</taxon>
        <taxon>Neoteleostei</taxon>
        <taxon>Acanthomorphata</taxon>
        <taxon>Ovalentaria</taxon>
        <taxon>Atherinomorphae</taxon>
        <taxon>Beloniformes</taxon>
        <taxon>Adrianichthyidae</taxon>
        <taxon>Oryziinae</taxon>
        <taxon>Oryzias</taxon>
    </lineage>
</organism>
<keyword evidence="16" id="KW-0675">Receptor</keyword>
<keyword evidence="3" id="KW-1003">Cell membrane</keyword>
<feature type="transmembrane region" description="Helical" evidence="11">
    <location>
        <begin position="1030"/>
        <end position="1054"/>
    </location>
</feature>
<evidence type="ECO:0000256" key="8">
    <source>
        <dbReference type="ARBA" id="ARBA00023157"/>
    </source>
</evidence>
<dbReference type="AlphaFoldDB" id="A0A834BJA3"/>
<feature type="compositionally biased region" description="Low complexity" evidence="10">
    <location>
        <begin position="1178"/>
        <end position="1192"/>
    </location>
</feature>
<comment type="subcellular location">
    <subcellularLocation>
        <location evidence="1">Cell membrane</location>
        <topology evidence="1">Multi-pass membrane protein</topology>
    </subcellularLocation>
</comment>
<evidence type="ECO:0000256" key="7">
    <source>
        <dbReference type="ARBA" id="ARBA00023136"/>
    </source>
</evidence>
<dbReference type="Proteomes" id="UP000646548">
    <property type="component" value="Unassembled WGS sequence"/>
</dbReference>
<dbReference type="PRINTS" id="PR00249">
    <property type="entry name" value="GPCRSECRETIN"/>
</dbReference>
<evidence type="ECO:0000256" key="3">
    <source>
        <dbReference type="ARBA" id="ARBA00022475"/>
    </source>
</evidence>
<dbReference type="PROSITE" id="PS50221">
    <property type="entry name" value="GAIN_B"/>
    <property type="match status" value="1"/>
</dbReference>
<dbReference type="InterPro" id="IPR000203">
    <property type="entry name" value="GPS"/>
</dbReference>
<dbReference type="GO" id="GO:0007166">
    <property type="term" value="P:cell surface receptor signaling pathway"/>
    <property type="evidence" value="ECO:0007669"/>
    <property type="project" value="InterPro"/>
</dbReference>
<dbReference type="PROSITE" id="PS50261">
    <property type="entry name" value="G_PROTEIN_RECEP_F2_4"/>
    <property type="match status" value="1"/>
</dbReference>
<evidence type="ECO:0000313" key="16">
    <source>
        <dbReference type="EMBL" id="KAF6714712.1"/>
    </source>
</evidence>
<dbReference type="Pfam" id="PF01390">
    <property type="entry name" value="SEA"/>
    <property type="match status" value="1"/>
</dbReference>
<dbReference type="Gene3D" id="1.20.1070.10">
    <property type="entry name" value="Rhodopsin 7-helix transmembrane proteins"/>
    <property type="match status" value="1"/>
</dbReference>
<dbReference type="GO" id="GO:0007189">
    <property type="term" value="P:adenylate cyclase-activating G protein-coupled receptor signaling pathway"/>
    <property type="evidence" value="ECO:0007669"/>
    <property type="project" value="TreeGrafter"/>
</dbReference>
<dbReference type="SUPFAM" id="SSF82671">
    <property type="entry name" value="SEA domain"/>
    <property type="match status" value="1"/>
</dbReference>
<dbReference type="InterPro" id="IPR057244">
    <property type="entry name" value="GAIN_B"/>
</dbReference>
<feature type="region of interest" description="Disordered" evidence="10">
    <location>
        <begin position="155"/>
        <end position="185"/>
    </location>
</feature>
<feature type="region of interest" description="Disordered" evidence="10">
    <location>
        <begin position="1173"/>
        <end position="1192"/>
    </location>
</feature>
<evidence type="ECO:0000313" key="17">
    <source>
        <dbReference type="Proteomes" id="UP000646548"/>
    </source>
</evidence>
<comment type="caution">
    <text evidence="16">The sequence shown here is derived from an EMBL/GenBank/DDBJ whole genome shotgun (WGS) entry which is preliminary data.</text>
</comment>
<name>A0A834BJA3_ORYME</name>
<accession>A0A834BJA3</accession>
<dbReference type="InterPro" id="IPR008078">
    <property type="entry name" value="GPCR_2_Ig-hepta-like_rcpt"/>
</dbReference>
<dbReference type="EMBL" id="WKFB01001212">
    <property type="protein sequence ID" value="KAF6714712.1"/>
    <property type="molecule type" value="Genomic_DNA"/>
</dbReference>
<feature type="compositionally biased region" description="Low complexity" evidence="10">
    <location>
        <begin position="156"/>
        <end position="185"/>
    </location>
</feature>
<dbReference type="FunFam" id="1.20.1070.10:FF:000058">
    <property type="entry name" value="Adhesion G protein-coupled receptor F5"/>
    <property type="match status" value="1"/>
</dbReference>
<dbReference type="Pfam" id="PF01825">
    <property type="entry name" value="GPS"/>
    <property type="match status" value="1"/>
</dbReference>
<dbReference type="InterPro" id="IPR013783">
    <property type="entry name" value="Ig-like_fold"/>
</dbReference>
<feature type="domain" description="G-protein coupled receptors family 2 profile 2" evidence="14">
    <location>
        <begin position="863"/>
        <end position="1129"/>
    </location>
</feature>
<dbReference type="InterPro" id="IPR046338">
    <property type="entry name" value="GAIN_dom_sf"/>
</dbReference>
<dbReference type="PROSITE" id="PS50024">
    <property type="entry name" value="SEA"/>
    <property type="match status" value="1"/>
</dbReference>
<dbReference type="PROSITE" id="PS50835">
    <property type="entry name" value="IG_LIKE"/>
    <property type="match status" value="1"/>
</dbReference>
<evidence type="ECO:0000256" key="1">
    <source>
        <dbReference type="ARBA" id="ARBA00004651"/>
    </source>
</evidence>
<feature type="transmembrane region" description="Helical" evidence="11">
    <location>
        <begin position="1075"/>
        <end position="1094"/>
    </location>
</feature>
<dbReference type="Gene3D" id="2.60.220.50">
    <property type="match status" value="1"/>
</dbReference>
<dbReference type="InterPro" id="IPR007110">
    <property type="entry name" value="Ig-like_dom"/>
</dbReference>
<evidence type="ECO:0000256" key="9">
    <source>
        <dbReference type="ARBA" id="ARBA00023180"/>
    </source>
</evidence>
<dbReference type="PANTHER" id="PTHR45813">
    <property type="entry name" value="IG-LIKE DOMAIN-CONTAINING PROTEIN"/>
    <property type="match status" value="1"/>
</dbReference>
<keyword evidence="7 11" id="KW-0472">Membrane</keyword>